<dbReference type="GO" id="GO:0043565">
    <property type="term" value="F:sequence-specific DNA binding"/>
    <property type="evidence" value="ECO:0007669"/>
    <property type="project" value="InterPro"/>
</dbReference>
<dbReference type="SUPFAM" id="SSF46785">
    <property type="entry name" value="Winged helix' DNA-binding domain"/>
    <property type="match status" value="1"/>
</dbReference>
<dbReference type="GO" id="GO:0005634">
    <property type="term" value="C:nucleus"/>
    <property type="evidence" value="ECO:0007669"/>
    <property type="project" value="UniProtKB-SubCell"/>
</dbReference>
<keyword evidence="4" id="KW-0539">Nucleus</keyword>
<keyword evidence="3" id="KW-0238">DNA-binding</keyword>
<dbReference type="AlphaFoldDB" id="A0A7K5TK49"/>
<comment type="subcellular location">
    <subcellularLocation>
        <location evidence="1">Nucleus</location>
    </subcellularLocation>
</comment>
<accession>A0A7K5TK49</accession>
<keyword evidence="7" id="KW-1185">Reference proteome</keyword>
<evidence type="ECO:0000313" key="7">
    <source>
        <dbReference type="Proteomes" id="UP000524542"/>
    </source>
</evidence>
<sequence length="89" mass="9921">AGPALDSFKAAHFGSFVQQPNLHGFHKVPGWAGSAEPGDARGWLHFRSPSFCHDRPDLLLRIKRLSRANRQRLAAGLEGRSCQLSRFQQ</sequence>
<evidence type="ECO:0000256" key="4">
    <source>
        <dbReference type="ARBA" id="ARBA00023242"/>
    </source>
</evidence>
<name>A0A7K5TK49_9FRIN</name>
<dbReference type="InterPro" id="IPR036390">
    <property type="entry name" value="WH_DNA-bd_sf"/>
</dbReference>
<protein>
    <submittedName>
        <fullName evidence="6">HSF5 protein</fullName>
    </submittedName>
</protein>
<evidence type="ECO:0000259" key="5">
    <source>
        <dbReference type="Pfam" id="PF00447"/>
    </source>
</evidence>
<evidence type="ECO:0000313" key="6">
    <source>
        <dbReference type="EMBL" id="NWU04727.1"/>
    </source>
</evidence>
<reference evidence="6 7" key="1">
    <citation type="submission" date="2019-09" db="EMBL/GenBank/DDBJ databases">
        <title>Bird 10,000 Genomes (B10K) Project - Family phase.</title>
        <authorList>
            <person name="Zhang G."/>
        </authorList>
    </citation>
    <scope>NUCLEOTIDE SEQUENCE [LARGE SCALE GENOMIC DNA]</scope>
    <source>
        <strain evidence="6">B10K-DU-012-38</strain>
        <tissue evidence="6">Muscle</tissue>
    </source>
</reference>
<evidence type="ECO:0000256" key="3">
    <source>
        <dbReference type="ARBA" id="ARBA00023125"/>
    </source>
</evidence>
<dbReference type="Proteomes" id="UP000524542">
    <property type="component" value="Unassembled WGS sequence"/>
</dbReference>
<dbReference type="InterPro" id="IPR036388">
    <property type="entry name" value="WH-like_DNA-bd_sf"/>
</dbReference>
<feature type="domain" description="HSF-type DNA-binding" evidence="5">
    <location>
        <begin position="7"/>
        <end position="64"/>
    </location>
</feature>
<gene>
    <name evidence="6" type="primary">Hsf5_2</name>
    <name evidence="6" type="ORF">UROPYL_R01428</name>
</gene>
<dbReference type="Pfam" id="PF00447">
    <property type="entry name" value="HSF_DNA-bind"/>
    <property type="match status" value="1"/>
</dbReference>
<organism evidence="6 7">
    <name type="scientific">Urocynchramus pylzowi</name>
    <dbReference type="NCBI Taxonomy" id="571890"/>
    <lineage>
        <taxon>Eukaryota</taxon>
        <taxon>Metazoa</taxon>
        <taxon>Chordata</taxon>
        <taxon>Craniata</taxon>
        <taxon>Vertebrata</taxon>
        <taxon>Euteleostomi</taxon>
        <taxon>Archelosauria</taxon>
        <taxon>Archosauria</taxon>
        <taxon>Dinosauria</taxon>
        <taxon>Saurischia</taxon>
        <taxon>Theropoda</taxon>
        <taxon>Coelurosauria</taxon>
        <taxon>Aves</taxon>
        <taxon>Neognathae</taxon>
        <taxon>Neoaves</taxon>
        <taxon>Telluraves</taxon>
        <taxon>Australaves</taxon>
        <taxon>Passeriformes</taxon>
        <taxon>Passeroidea</taxon>
        <taxon>Fringillidae</taxon>
        <taxon>Urocynchramus</taxon>
    </lineage>
</organism>
<comment type="caution">
    <text evidence="6">The sequence shown here is derived from an EMBL/GenBank/DDBJ whole genome shotgun (WGS) entry which is preliminary data.</text>
</comment>
<proteinExistence type="inferred from homology"/>
<feature type="non-terminal residue" evidence="6">
    <location>
        <position position="1"/>
    </location>
</feature>
<dbReference type="Gene3D" id="1.10.10.10">
    <property type="entry name" value="Winged helix-like DNA-binding domain superfamily/Winged helix DNA-binding domain"/>
    <property type="match status" value="1"/>
</dbReference>
<evidence type="ECO:0000256" key="1">
    <source>
        <dbReference type="ARBA" id="ARBA00004123"/>
    </source>
</evidence>
<dbReference type="GO" id="GO:0003700">
    <property type="term" value="F:DNA-binding transcription factor activity"/>
    <property type="evidence" value="ECO:0007669"/>
    <property type="project" value="InterPro"/>
</dbReference>
<dbReference type="InterPro" id="IPR000232">
    <property type="entry name" value="HSF_DNA-bd"/>
</dbReference>
<feature type="non-terminal residue" evidence="6">
    <location>
        <position position="89"/>
    </location>
</feature>
<comment type="similarity">
    <text evidence="2">Belongs to the HSF family.</text>
</comment>
<evidence type="ECO:0000256" key="2">
    <source>
        <dbReference type="ARBA" id="ARBA00006403"/>
    </source>
</evidence>
<dbReference type="EMBL" id="VZRH01008496">
    <property type="protein sequence ID" value="NWU04727.1"/>
    <property type="molecule type" value="Genomic_DNA"/>
</dbReference>